<dbReference type="InterPro" id="IPR036314">
    <property type="entry name" value="SOD_C_sf"/>
</dbReference>
<dbReference type="FunFam" id="1.10.287.990:FF:000001">
    <property type="entry name" value="Superoxide dismutase"/>
    <property type="match status" value="1"/>
</dbReference>
<evidence type="ECO:0000259" key="7">
    <source>
        <dbReference type="Pfam" id="PF02777"/>
    </source>
</evidence>
<dbReference type="EMBL" id="NFEZ01000002">
    <property type="protein sequence ID" value="PLT47776.1"/>
    <property type="molecule type" value="Genomic_DNA"/>
</dbReference>
<dbReference type="PRINTS" id="PR01703">
    <property type="entry name" value="MNSODISMTASE"/>
</dbReference>
<dbReference type="PANTHER" id="PTHR11404:SF6">
    <property type="entry name" value="SUPEROXIDE DISMUTASE [MN], MITOCHONDRIAL"/>
    <property type="match status" value="1"/>
</dbReference>
<evidence type="ECO:0000313" key="9">
    <source>
        <dbReference type="Proteomes" id="UP000234789"/>
    </source>
</evidence>
<protein>
    <recommendedName>
        <fullName evidence="2">superoxide dismutase</fullName>
        <ecNumber evidence="2">1.15.1.1</ecNumber>
    </recommendedName>
</protein>
<dbReference type="FunFam" id="3.55.40.20:FF:000004">
    <property type="entry name" value="Superoxide dismutase [Fe]"/>
    <property type="match status" value="1"/>
</dbReference>
<feature type="region of interest" description="Disordered" evidence="5">
    <location>
        <begin position="67"/>
        <end position="107"/>
    </location>
</feature>
<reference evidence="8 9" key="1">
    <citation type="submission" date="2017-05" db="EMBL/GenBank/DDBJ databases">
        <title>Functional genome analysis of Paenibacillus pasadenensis strain R16: insights on endophytic life style and antifungal activity.</title>
        <authorList>
            <person name="Passera A."/>
            <person name="Marcolungo L."/>
            <person name="Casati P."/>
            <person name="Brasca M."/>
            <person name="Quaglino F."/>
            <person name="Delledonne M."/>
        </authorList>
    </citation>
    <scope>NUCLEOTIDE SEQUENCE [LARGE SCALE GENOMIC DNA]</scope>
    <source>
        <strain evidence="8 9">R16</strain>
    </source>
</reference>
<dbReference type="AlphaFoldDB" id="A0A2N5NBP8"/>
<dbReference type="PROSITE" id="PS00088">
    <property type="entry name" value="SOD_MN"/>
    <property type="match status" value="1"/>
</dbReference>
<sequence length="466" mass="50543">MLFMNGKGSNLFLASSIRPDTGAGCRRLGAAERFFSPAAHIPAGRSNTPKREPCVRRQPRIDLRLAGPTTKRRVRHDRSAVRPRAGEAAGRDQAMEARRGGSAGADCAGRRAGAGLCRRAAAMAAAAGADAAEADRLLEPRSEPPAAGAAGDPAELLEAAAAQSGVLVQQLLQLLSASPALGREPEARSAVHEALRGCTARLARAEAIRQGRAAEQPSATAGTATDAAAPPAAAATAQIETSRAESPPRTGQAAGAHQQVPIGWHQLPPLPYAYNALEPYIDEATMRIHHDKHHQAYVDDLNKAEKELQAARKSGDFALVKHWERELAFNGAGHYLHTLFWTAMSPQGGGKPVGTLADEIDRSFGSFDAFKKQFSEAAGKVEGGGWAILVYSPRSRRLEILQAEKHQNLSQWDAIPLLPLDVWEHAYYLKHQNKRPDYIKDWWNVVNWPYVSERFDKARTLAWEPY</sequence>
<dbReference type="Pfam" id="PF00081">
    <property type="entry name" value="Sod_Fe_N"/>
    <property type="match status" value="1"/>
</dbReference>
<dbReference type="EC" id="1.15.1.1" evidence="2"/>
<dbReference type="InterPro" id="IPR036324">
    <property type="entry name" value="Mn/Fe_SOD_N_sf"/>
</dbReference>
<proteinExistence type="inferred from homology"/>
<evidence type="ECO:0000256" key="4">
    <source>
        <dbReference type="ARBA" id="ARBA00023002"/>
    </source>
</evidence>
<dbReference type="SUPFAM" id="SSF46609">
    <property type="entry name" value="Fe,Mn superoxide dismutase (SOD), N-terminal domain"/>
    <property type="match status" value="1"/>
</dbReference>
<evidence type="ECO:0000256" key="5">
    <source>
        <dbReference type="SAM" id="MobiDB-lite"/>
    </source>
</evidence>
<organism evidence="8 9">
    <name type="scientific">Paenibacillus pasadenensis</name>
    <dbReference type="NCBI Taxonomy" id="217090"/>
    <lineage>
        <taxon>Bacteria</taxon>
        <taxon>Bacillati</taxon>
        <taxon>Bacillota</taxon>
        <taxon>Bacilli</taxon>
        <taxon>Bacillales</taxon>
        <taxon>Paenibacillaceae</taxon>
        <taxon>Paenibacillus</taxon>
    </lineage>
</organism>
<feature type="compositionally biased region" description="Basic and acidic residues" evidence="5">
    <location>
        <begin position="89"/>
        <end position="99"/>
    </location>
</feature>
<evidence type="ECO:0000256" key="1">
    <source>
        <dbReference type="ARBA" id="ARBA00008714"/>
    </source>
</evidence>
<dbReference type="InterPro" id="IPR001189">
    <property type="entry name" value="Mn/Fe_SOD"/>
</dbReference>
<keyword evidence="9" id="KW-1185">Reference proteome</keyword>
<feature type="compositionally biased region" description="Low complexity" evidence="5">
    <location>
        <begin position="219"/>
        <end position="237"/>
    </location>
</feature>
<evidence type="ECO:0000259" key="6">
    <source>
        <dbReference type="Pfam" id="PF00081"/>
    </source>
</evidence>
<feature type="domain" description="Manganese/iron superoxide dismutase C-terminal" evidence="7">
    <location>
        <begin position="353"/>
        <end position="454"/>
    </location>
</feature>
<comment type="similarity">
    <text evidence="1">Belongs to the iron/manganese superoxide dismutase family.</text>
</comment>
<name>A0A2N5NBP8_9BACL</name>
<dbReference type="SUPFAM" id="SSF54719">
    <property type="entry name" value="Fe,Mn superoxide dismutase (SOD), C-terminal domain"/>
    <property type="match status" value="1"/>
</dbReference>
<dbReference type="Pfam" id="PF02777">
    <property type="entry name" value="Sod_Fe_C"/>
    <property type="match status" value="1"/>
</dbReference>
<keyword evidence="3" id="KW-0479">Metal-binding</keyword>
<evidence type="ECO:0000256" key="3">
    <source>
        <dbReference type="ARBA" id="ARBA00022723"/>
    </source>
</evidence>
<dbReference type="InterPro" id="IPR019833">
    <property type="entry name" value="Mn/Fe_SOD_BS"/>
</dbReference>
<dbReference type="PANTHER" id="PTHR11404">
    <property type="entry name" value="SUPEROXIDE DISMUTASE 2"/>
    <property type="match status" value="1"/>
</dbReference>
<dbReference type="GO" id="GO:0046872">
    <property type="term" value="F:metal ion binding"/>
    <property type="evidence" value="ECO:0007669"/>
    <property type="project" value="UniProtKB-KW"/>
</dbReference>
<dbReference type="Gene3D" id="1.10.287.990">
    <property type="entry name" value="Fe,Mn superoxide dismutase (SOD) domain"/>
    <property type="match status" value="1"/>
</dbReference>
<dbReference type="InterPro" id="IPR050265">
    <property type="entry name" value="Fe/Mn_Superoxide_Dismutase"/>
</dbReference>
<dbReference type="InterPro" id="IPR019832">
    <property type="entry name" value="Mn/Fe_SOD_C"/>
</dbReference>
<gene>
    <name evidence="8" type="ORF">B8V81_0683</name>
</gene>
<comment type="caution">
    <text evidence="8">The sequence shown here is derived from an EMBL/GenBank/DDBJ whole genome shotgun (WGS) entry which is preliminary data.</text>
</comment>
<dbReference type="GO" id="GO:0004784">
    <property type="term" value="F:superoxide dismutase activity"/>
    <property type="evidence" value="ECO:0007669"/>
    <property type="project" value="UniProtKB-EC"/>
</dbReference>
<evidence type="ECO:0000313" key="8">
    <source>
        <dbReference type="EMBL" id="PLT47776.1"/>
    </source>
</evidence>
<accession>A0A2N5NBP8</accession>
<feature type="domain" description="Manganese/iron superoxide dismutase N-terminal" evidence="6">
    <location>
        <begin position="265"/>
        <end position="345"/>
    </location>
</feature>
<dbReference type="Gene3D" id="3.55.40.20">
    <property type="entry name" value="Iron/manganese superoxide dismutase, C-terminal domain"/>
    <property type="match status" value="1"/>
</dbReference>
<evidence type="ECO:0000256" key="2">
    <source>
        <dbReference type="ARBA" id="ARBA00012682"/>
    </source>
</evidence>
<dbReference type="InterPro" id="IPR019831">
    <property type="entry name" value="Mn/Fe_SOD_N"/>
</dbReference>
<keyword evidence="4 8" id="KW-0560">Oxidoreductase</keyword>
<feature type="region of interest" description="Disordered" evidence="5">
    <location>
        <begin position="209"/>
        <end position="258"/>
    </location>
</feature>
<dbReference type="Proteomes" id="UP000234789">
    <property type="component" value="Unassembled WGS sequence"/>
</dbReference>